<dbReference type="Proteomes" id="UP000283090">
    <property type="component" value="Unassembled WGS sequence"/>
</dbReference>
<dbReference type="GeneID" id="93587860"/>
<sequence length="236" mass="26916">MIRDYILNFFSQIHETLSRKKYRILQSLILLLRFGQVAAVGIICLIYFYFVYVTKTHYCAYYPHDYSCRYPEDKARVPVSYPLILTAALASGIQLILFAFLRLDKSTISISEPSQPAFPKPNGHYYGAFVSRSDILILILYTVAFVFLSDYVVPTRILLGARPGTGCWLYNRYDRYASVVFQECVLGQHGYWWSMGAMLSYLITSIISIGGATRGQREHSVGKGWSGLRPISNRSI</sequence>
<dbReference type="VEuPathDB" id="FungiDB:DFL_005549"/>
<dbReference type="EMBL" id="SAEB01000007">
    <property type="protein sequence ID" value="RVD83770.1"/>
    <property type="molecule type" value="Genomic_DNA"/>
</dbReference>
<feature type="transmembrane region" description="Helical" evidence="1">
    <location>
        <begin position="28"/>
        <end position="52"/>
    </location>
</feature>
<proteinExistence type="predicted"/>
<feature type="transmembrane region" description="Helical" evidence="1">
    <location>
        <begin position="79"/>
        <end position="101"/>
    </location>
</feature>
<comment type="caution">
    <text evidence="2">The sequence shown here is derived from an EMBL/GenBank/DDBJ whole genome shotgun (WGS) entry which is preliminary data.</text>
</comment>
<dbReference type="AlphaFoldDB" id="A0A436ZXT6"/>
<keyword evidence="1" id="KW-0812">Transmembrane</keyword>
<dbReference type="OrthoDB" id="10265576at2759"/>
<reference evidence="2 3" key="1">
    <citation type="submission" date="2019-01" db="EMBL/GenBank/DDBJ databases">
        <title>Intercellular communication is required for trap formation in the nematode-trapping fungus Duddingtonia flagrans.</title>
        <authorList>
            <person name="Youssar L."/>
            <person name="Wernet V."/>
            <person name="Hensel N."/>
            <person name="Hildebrandt H.-G."/>
            <person name="Fischer R."/>
        </authorList>
    </citation>
    <scope>NUCLEOTIDE SEQUENCE [LARGE SCALE GENOMIC DNA]</scope>
    <source>
        <strain evidence="2 3">CBS H-5679</strain>
    </source>
</reference>
<feature type="transmembrane region" description="Helical" evidence="1">
    <location>
        <begin position="191"/>
        <end position="213"/>
    </location>
</feature>
<dbReference type="RefSeq" id="XP_067489314.1">
    <property type="nucleotide sequence ID" value="XM_067634822.1"/>
</dbReference>
<organism evidence="2 3">
    <name type="scientific">Arthrobotrys flagrans</name>
    <name type="common">Nematode-trapping fungus</name>
    <name type="synonym">Trichothecium flagrans</name>
    <dbReference type="NCBI Taxonomy" id="97331"/>
    <lineage>
        <taxon>Eukaryota</taxon>
        <taxon>Fungi</taxon>
        <taxon>Dikarya</taxon>
        <taxon>Ascomycota</taxon>
        <taxon>Pezizomycotina</taxon>
        <taxon>Orbiliomycetes</taxon>
        <taxon>Orbiliales</taxon>
        <taxon>Orbiliaceae</taxon>
        <taxon>Arthrobotrys</taxon>
    </lineage>
</organism>
<name>A0A436ZXT6_ARTFL</name>
<keyword evidence="1" id="KW-0472">Membrane</keyword>
<protein>
    <submittedName>
        <fullName evidence="2">Uncharacterized protein</fullName>
    </submittedName>
</protein>
<keyword evidence="1" id="KW-1133">Transmembrane helix</keyword>
<gene>
    <name evidence="2" type="ORF">DFL_005549</name>
</gene>
<keyword evidence="3" id="KW-1185">Reference proteome</keyword>
<evidence type="ECO:0000256" key="1">
    <source>
        <dbReference type="SAM" id="Phobius"/>
    </source>
</evidence>
<evidence type="ECO:0000313" key="2">
    <source>
        <dbReference type="EMBL" id="RVD83770.1"/>
    </source>
</evidence>
<evidence type="ECO:0000313" key="3">
    <source>
        <dbReference type="Proteomes" id="UP000283090"/>
    </source>
</evidence>
<accession>A0A436ZXT6</accession>
<feature type="transmembrane region" description="Helical" evidence="1">
    <location>
        <begin position="135"/>
        <end position="153"/>
    </location>
</feature>